<organism evidence="2 3">
    <name type="scientific">Marinococcus halophilus</name>
    <dbReference type="NCBI Taxonomy" id="1371"/>
    <lineage>
        <taxon>Bacteria</taxon>
        <taxon>Bacillati</taxon>
        <taxon>Bacillota</taxon>
        <taxon>Bacilli</taxon>
        <taxon>Bacillales</taxon>
        <taxon>Bacillaceae</taxon>
        <taxon>Marinococcus</taxon>
    </lineage>
</organism>
<accession>A0A510Y341</accession>
<dbReference type="EMBL" id="BJUN01000002">
    <property type="protein sequence ID" value="GEK57715.1"/>
    <property type="molecule type" value="Genomic_DNA"/>
</dbReference>
<dbReference type="SUPFAM" id="SSF53448">
    <property type="entry name" value="Nucleotide-diphospho-sugar transferases"/>
    <property type="match status" value="1"/>
</dbReference>
<evidence type="ECO:0000313" key="2">
    <source>
        <dbReference type="EMBL" id="GEK57715.1"/>
    </source>
</evidence>
<gene>
    <name evidence="2" type="ORF">MHA01_06200</name>
</gene>
<feature type="domain" description="Glycosyltransferase 2-like" evidence="1">
    <location>
        <begin position="5"/>
        <end position="167"/>
    </location>
</feature>
<comment type="caution">
    <text evidence="2">The sequence shown here is derived from an EMBL/GenBank/DDBJ whole genome shotgun (WGS) entry which is preliminary data.</text>
</comment>
<dbReference type="AlphaFoldDB" id="A0A510Y341"/>
<dbReference type="GO" id="GO:0016740">
    <property type="term" value="F:transferase activity"/>
    <property type="evidence" value="ECO:0007669"/>
    <property type="project" value="UniProtKB-KW"/>
</dbReference>
<dbReference type="Pfam" id="PF00535">
    <property type="entry name" value="Glycos_transf_2"/>
    <property type="match status" value="1"/>
</dbReference>
<proteinExistence type="predicted"/>
<dbReference type="InterPro" id="IPR029044">
    <property type="entry name" value="Nucleotide-diphossugar_trans"/>
</dbReference>
<dbReference type="InterPro" id="IPR001173">
    <property type="entry name" value="Glyco_trans_2-like"/>
</dbReference>
<evidence type="ECO:0000259" key="1">
    <source>
        <dbReference type="Pfam" id="PF00535"/>
    </source>
</evidence>
<dbReference type="OrthoDB" id="153025at2"/>
<dbReference type="Gene3D" id="3.90.550.10">
    <property type="entry name" value="Spore Coat Polysaccharide Biosynthesis Protein SpsA, Chain A"/>
    <property type="match status" value="1"/>
</dbReference>
<dbReference type="RefSeq" id="WP_094907627.1">
    <property type="nucleotide sequence ID" value="NZ_BJUN01000002.1"/>
</dbReference>
<dbReference type="CDD" id="cd00761">
    <property type="entry name" value="Glyco_tranf_GTA_type"/>
    <property type="match status" value="1"/>
</dbReference>
<protein>
    <submittedName>
        <fullName evidence="2">Glycosyl transferase</fullName>
    </submittedName>
</protein>
<sequence length="301" mass="33725">MKLAVCIITYQRPEGLQTLLEGIAAQKWSQHHPELTVVVVDNDAEGSAAATLPIKYPYPLLYEVEAKRGIPSARNTSVRLAGDVDFVVFVDDDETPAPDWLEQLLAARDMYGADVVEGKVVSVFEQKAPEWVTRGGFFDSLQRRTGDPIRRAATNNLLMRKSIFHRYRFNEALALTGGSDTFLFTELEQEAYTMICSEEAIVYDRIPATRTTRQWVLQRAYRSGNTLALCTGAKANARRAKASRAIVGSGRIAQGLFLYVPALFRWEHERVKALQYVYMGAGNLAGLLGVKYLEYQKTHGR</sequence>
<name>A0A510Y341_MARHA</name>
<dbReference type="InterPro" id="IPR050834">
    <property type="entry name" value="Glycosyltransf_2"/>
</dbReference>
<dbReference type="PANTHER" id="PTHR43685:SF2">
    <property type="entry name" value="GLYCOSYLTRANSFERASE 2-LIKE DOMAIN-CONTAINING PROTEIN"/>
    <property type="match status" value="1"/>
</dbReference>
<keyword evidence="2" id="KW-0808">Transferase</keyword>
<evidence type="ECO:0000313" key="3">
    <source>
        <dbReference type="Proteomes" id="UP000321051"/>
    </source>
</evidence>
<reference evidence="2 3" key="1">
    <citation type="submission" date="2019-07" db="EMBL/GenBank/DDBJ databases">
        <title>Whole genome shotgun sequence of Marinococcus halophilus NBRC 102359.</title>
        <authorList>
            <person name="Hosoyama A."/>
            <person name="Uohara A."/>
            <person name="Ohji S."/>
            <person name="Ichikawa N."/>
        </authorList>
    </citation>
    <scope>NUCLEOTIDE SEQUENCE [LARGE SCALE GENOMIC DNA]</scope>
    <source>
        <strain evidence="2 3">NBRC 102359</strain>
    </source>
</reference>
<dbReference type="Proteomes" id="UP000321051">
    <property type="component" value="Unassembled WGS sequence"/>
</dbReference>
<keyword evidence="3" id="KW-1185">Reference proteome</keyword>
<dbReference type="PANTHER" id="PTHR43685">
    <property type="entry name" value="GLYCOSYLTRANSFERASE"/>
    <property type="match status" value="1"/>
</dbReference>